<name>A0ABU1HRC9_9MICO</name>
<dbReference type="SUPFAM" id="SSF55729">
    <property type="entry name" value="Acyl-CoA N-acyltransferases (Nat)"/>
    <property type="match status" value="1"/>
</dbReference>
<evidence type="ECO:0000259" key="1">
    <source>
        <dbReference type="PROSITE" id="PS51186"/>
    </source>
</evidence>
<dbReference type="Proteomes" id="UP001249291">
    <property type="component" value="Unassembled WGS sequence"/>
</dbReference>
<feature type="domain" description="N-acetyltransferase" evidence="1">
    <location>
        <begin position="9"/>
        <end position="168"/>
    </location>
</feature>
<protein>
    <submittedName>
        <fullName evidence="2">N-acetylglutamate synthase-like GNAT family acetyltransferase</fullName>
    </submittedName>
</protein>
<accession>A0ABU1HRC9</accession>
<dbReference type="InterPro" id="IPR000182">
    <property type="entry name" value="GNAT_dom"/>
</dbReference>
<sequence length="168" mass="19280">MPAHCSNVLDWRNAVAADRDLLRNFCCTYPANPVFNDETDEFEHDLPWELEVQDHFQRIYTPVTVPSFLLLGFLEEKLAATIELIVTPFDRYCFIPAVAVAQHLSGNGYAGEAIDRVENVASKYGWERNFTVEALIDADNLSAKSVFANRGYHSLEMRNRYELWLKAF</sequence>
<dbReference type="PROSITE" id="PS51186">
    <property type="entry name" value="GNAT"/>
    <property type="match status" value="1"/>
</dbReference>
<dbReference type="EMBL" id="JAVIZQ010000001">
    <property type="protein sequence ID" value="MDR6142406.1"/>
    <property type="molecule type" value="Genomic_DNA"/>
</dbReference>
<comment type="caution">
    <text evidence="2">The sequence shown here is derived from an EMBL/GenBank/DDBJ whole genome shotgun (WGS) entry which is preliminary data.</text>
</comment>
<dbReference type="Pfam" id="PF00583">
    <property type="entry name" value="Acetyltransf_1"/>
    <property type="match status" value="1"/>
</dbReference>
<proteinExistence type="predicted"/>
<keyword evidence="3" id="KW-1185">Reference proteome</keyword>
<evidence type="ECO:0000313" key="2">
    <source>
        <dbReference type="EMBL" id="MDR6142406.1"/>
    </source>
</evidence>
<gene>
    <name evidence="2" type="ORF">QE375_001960</name>
</gene>
<evidence type="ECO:0000313" key="3">
    <source>
        <dbReference type="Proteomes" id="UP001249291"/>
    </source>
</evidence>
<organism evidence="2 3">
    <name type="scientific">Microbacterium foliorum</name>
    <dbReference type="NCBI Taxonomy" id="104336"/>
    <lineage>
        <taxon>Bacteria</taxon>
        <taxon>Bacillati</taxon>
        <taxon>Actinomycetota</taxon>
        <taxon>Actinomycetes</taxon>
        <taxon>Micrococcales</taxon>
        <taxon>Microbacteriaceae</taxon>
        <taxon>Microbacterium</taxon>
    </lineage>
</organism>
<dbReference type="Gene3D" id="3.40.630.30">
    <property type="match status" value="1"/>
</dbReference>
<dbReference type="InterPro" id="IPR016181">
    <property type="entry name" value="Acyl_CoA_acyltransferase"/>
</dbReference>
<reference evidence="2 3" key="1">
    <citation type="submission" date="2023-08" db="EMBL/GenBank/DDBJ databases">
        <title>Functional and genomic diversity of the sorghum phyllosphere microbiome.</title>
        <authorList>
            <person name="Shade A."/>
        </authorList>
    </citation>
    <scope>NUCLEOTIDE SEQUENCE [LARGE SCALE GENOMIC DNA]</scope>
    <source>
        <strain evidence="2 3">SORGH_AS_0445</strain>
    </source>
</reference>